<protein>
    <recommendedName>
        <fullName evidence="2 9">Tryptophan--tRNA ligase</fullName>
        <ecNumber evidence="2 9">6.1.1.2</ecNumber>
    </recommendedName>
</protein>
<dbReference type="Proteomes" id="UP000193862">
    <property type="component" value="Unassembled WGS sequence"/>
</dbReference>
<accession>A0A1Y5TKW9</accession>
<evidence type="ECO:0000313" key="11">
    <source>
        <dbReference type="EMBL" id="SLN66361.1"/>
    </source>
</evidence>
<reference evidence="11 12" key="1">
    <citation type="submission" date="2017-03" db="EMBL/GenBank/DDBJ databases">
        <authorList>
            <person name="Afonso C.L."/>
            <person name="Miller P.J."/>
            <person name="Scott M.A."/>
            <person name="Spackman E."/>
            <person name="Goraichik I."/>
            <person name="Dimitrov K.M."/>
            <person name="Suarez D.L."/>
            <person name="Swayne D.E."/>
        </authorList>
    </citation>
    <scope>NUCLEOTIDE SEQUENCE [LARGE SCALE GENOMIC DNA]</scope>
    <source>
        <strain evidence="11 12">CECT 8620</strain>
    </source>
</reference>
<dbReference type="EMBL" id="FWFS01000012">
    <property type="protein sequence ID" value="SLN66361.1"/>
    <property type="molecule type" value="Genomic_DNA"/>
</dbReference>
<dbReference type="Gene3D" id="3.40.50.620">
    <property type="entry name" value="HUPs"/>
    <property type="match status" value="1"/>
</dbReference>
<keyword evidence="12" id="KW-1185">Reference proteome</keyword>
<dbReference type="GO" id="GO:0005829">
    <property type="term" value="C:cytosol"/>
    <property type="evidence" value="ECO:0007669"/>
    <property type="project" value="TreeGrafter"/>
</dbReference>
<evidence type="ECO:0000256" key="8">
    <source>
        <dbReference type="ARBA" id="ARBA00049929"/>
    </source>
</evidence>
<dbReference type="OrthoDB" id="9801042at2"/>
<dbReference type="GO" id="GO:0005524">
    <property type="term" value="F:ATP binding"/>
    <property type="evidence" value="ECO:0007669"/>
    <property type="project" value="UniProtKB-KW"/>
</dbReference>
<comment type="similarity">
    <text evidence="1 10">Belongs to the class-I aminoacyl-tRNA synthetase family.</text>
</comment>
<evidence type="ECO:0000256" key="4">
    <source>
        <dbReference type="ARBA" id="ARBA00022741"/>
    </source>
</evidence>
<evidence type="ECO:0000256" key="6">
    <source>
        <dbReference type="ARBA" id="ARBA00022917"/>
    </source>
</evidence>
<keyword evidence="6 10" id="KW-0648">Protein biosynthesis</keyword>
<evidence type="ECO:0000256" key="2">
    <source>
        <dbReference type="ARBA" id="ARBA00013161"/>
    </source>
</evidence>
<dbReference type="EC" id="6.1.1.2" evidence="2 9"/>
<gene>
    <name evidence="11" type="primary">trpS2</name>
    <name evidence="11" type="ORF">AQS8620_03091</name>
</gene>
<dbReference type="CDD" id="cd00806">
    <property type="entry name" value="TrpRS_core"/>
    <property type="match status" value="1"/>
</dbReference>
<dbReference type="Gene3D" id="1.10.240.10">
    <property type="entry name" value="Tyrosyl-Transfer RNA Synthetase"/>
    <property type="match status" value="1"/>
</dbReference>
<name>A0A1Y5TKW9_9RHOB</name>
<keyword evidence="4 10" id="KW-0547">Nucleotide-binding</keyword>
<dbReference type="GO" id="GO:0006436">
    <property type="term" value="P:tryptophanyl-tRNA aminoacylation"/>
    <property type="evidence" value="ECO:0007669"/>
    <property type="project" value="UniProtKB-UniRule"/>
</dbReference>
<dbReference type="InterPro" id="IPR014729">
    <property type="entry name" value="Rossmann-like_a/b/a_fold"/>
</dbReference>
<keyword evidence="3 10" id="KW-0436">Ligase</keyword>
<keyword evidence="5 10" id="KW-0067">ATP-binding</keyword>
<dbReference type="RefSeq" id="WP_085837878.1">
    <property type="nucleotide sequence ID" value="NZ_FWFS01000012.1"/>
</dbReference>
<dbReference type="InterPro" id="IPR002306">
    <property type="entry name" value="Trp-tRNA-ligase"/>
</dbReference>
<evidence type="ECO:0000256" key="1">
    <source>
        <dbReference type="ARBA" id="ARBA00005594"/>
    </source>
</evidence>
<evidence type="ECO:0000256" key="7">
    <source>
        <dbReference type="ARBA" id="ARBA00023146"/>
    </source>
</evidence>
<dbReference type="PRINTS" id="PR01039">
    <property type="entry name" value="TRNASYNTHTRP"/>
</dbReference>
<keyword evidence="7 10" id="KW-0030">Aminoacyl-tRNA synthetase</keyword>
<evidence type="ECO:0000256" key="5">
    <source>
        <dbReference type="ARBA" id="ARBA00022840"/>
    </source>
</evidence>
<evidence type="ECO:0000256" key="9">
    <source>
        <dbReference type="NCBIfam" id="TIGR00233"/>
    </source>
</evidence>
<dbReference type="SUPFAM" id="SSF52374">
    <property type="entry name" value="Nucleotidylyl transferase"/>
    <property type="match status" value="1"/>
</dbReference>
<dbReference type="FunFam" id="1.10.240.10:FF:000005">
    <property type="entry name" value="Tryptophan--tRNA ligase"/>
    <property type="match status" value="1"/>
</dbReference>
<dbReference type="InterPro" id="IPR050203">
    <property type="entry name" value="Trp-tRNA_synthetase"/>
</dbReference>
<dbReference type="NCBIfam" id="TIGR00233">
    <property type="entry name" value="trpS"/>
    <property type="match status" value="1"/>
</dbReference>
<proteinExistence type="inferred from homology"/>
<sequence length="350" mass="37748">MDFSPRTLARPADDAPAAAKPVILTGDRTTGPLHLGHYAGSLKSRVALQDSHDQFLLLADAQALTDNAQDIAKVRRNVIEVALDYLAVGIDPAKSTICLQSHLPALAELSMLYLNFVTVARLERNPTIKEEIRARGFGRDIPAGFLCYPAAQAADITAFGATVVPVGADQAPMIEQTNEIVRRINALAGRPVLREASALIPATGRLPGVDGRAKMSKSGGNALSLSASPDDIRAAVRAMYTDPEHLRITDAGRVEGNVVFTYLDAFDPDTEMVADLKDHYRRGGLGDGALKKRLEAILQELLAPIRARRADFAAHPDHVLGLVREGTERAREVTADTLEEVTRALGLFRL</sequence>
<dbReference type="PANTHER" id="PTHR43766">
    <property type="entry name" value="TRYPTOPHAN--TRNA LIGASE, MITOCHONDRIAL"/>
    <property type="match status" value="1"/>
</dbReference>
<evidence type="ECO:0000256" key="3">
    <source>
        <dbReference type="ARBA" id="ARBA00022598"/>
    </source>
</evidence>
<evidence type="ECO:0000256" key="10">
    <source>
        <dbReference type="RuleBase" id="RU363036"/>
    </source>
</evidence>
<dbReference type="AlphaFoldDB" id="A0A1Y5TKW9"/>
<evidence type="ECO:0000313" key="12">
    <source>
        <dbReference type="Proteomes" id="UP000193862"/>
    </source>
</evidence>
<organism evidence="11 12">
    <name type="scientific">Aquimixticola soesokkakensis</name>
    <dbReference type="NCBI Taxonomy" id="1519096"/>
    <lineage>
        <taxon>Bacteria</taxon>
        <taxon>Pseudomonadati</taxon>
        <taxon>Pseudomonadota</taxon>
        <taxon>Alphaproteobacteria</taxon>
        <taxon>Rhodobacterales</taxon>
        <taxon>Paracoccaceae</taxon>
        <taxon>Aquimixticola</taxon>
    </lineage>
</organism>
<dbReference type="GO" id="GO:0004830">
    <property type="term" value="F:tryptophan-tRNA ligase activity"/>
    <property type="evidence" value="ECO:0007669"/>
    <property type="project" value="UniProtKB-UniRule"/>
</dbReference>
<dbReference type="PANTHER" id="PTHR43766:SF1">
    <property type="entry name" value="TRYPTOPHAN--TRNA LIGASE, MITOCHONDRIAL"/>
    <property type="match status" value="1"/>
</dbReference>
<comment type="catalytic activity">
    <reaction evidence="8">
        <text>tRNA(Trp) + L-tryptophan + ATP = L-tryptophyl-tRNA(Trp) + AMP + diphosphate + H(+)</text>
        <dbReference type="Rhea" id="RHEA:24080"/>
        <dbReference type="Rhea" id="RHEA-COMP:9671"/>
        <dbReference type="Rhea" id="RHEA-COMP:9705"/>
        <dbReference type="ChEBI" id="CHEBI:15378"/>
        <dbReference type="ChEBI" id="CHEBI:30616"/>
        <dbReference type="ChEBI" id="CHEBI:33019"/>
        <dbReference type="ChEBI" id="CHEBI:57912"/>
        <dbReference type="ChEBI" id="CHEBI:78442"/>
        <dbReference type="ChEBI" id="CHEBI:78535"/>
        <dbReference type="ChEBI" id="CHEBI:456215"/>
        <dbReference type="EC" id="6.1.1.2"/>
    </reaction>
</comment>
<dbReference type="Pfam" id="PF00579">
    <property type="entry name" value="tRNA-synt_1b"/>
    <property type="match status" value="1"/>
</dbReference>
<dbReference type="InterPro" id="IPR002305">
    <property type="entry name" value="aa-tRNA-synth_Ic"/>
</dbReference>